<dbReference type="InterPro" id="IPR009091">
    <property type="entry name" value="RCC1/BLIP-II"/>
</dbReference>
<accession>A0A812XFC0</accession>
<dbReference type="AlphaFoldDB" id="A0A812XFC0"/>
<comment type="caution">
    <text evidence="1">The sequence shown here is derived from an EMBL/GenBank/DDBJ whole genome shotgun (WGS) entry which is preliminary data.</text>
</comment>
<protein>
    <submittedName>
        <fullName evidence="1">HERC2 protein</fullName>
    </submittedName>
</protein>
<reference evidence="1" key="1">
    <citation type="submission" date="2021-02" db="EMBL/GenBank/DDBJ databases">
        <authorList>
            <person name="Dougan E. K."/>
            <person name="Rhodes N."/>
            <person name="Thang M."/>
            <person name="Chan C."/>
        </authorList>
    </citation>
    <scope>NUCLEOTIDE SEQUENCE</scope>
</reference>
<name>A0A812XFC0_SYMPI</name>
<evidence type="ECO:0000313" key="1">
    <source>
        <dbReference type="EMBL" id="CAE7730114.1"/>
    </source>
</evidence>
<gene>
    <name evidence="1" type="primary">HERC2</name>
    <name evidence="1" type="ORF">SPIL2461_LOCUS20936</name>
</gene>
<proteinExistence type="predicted"/>
<dbReference type="Proteomes" id="UP000649617">
    <property type="component" value="Unassembled WGS sequence"/>
</dbReference>
<keyword evidence="2" id="KW-1185">Reference proteome</keyword>
<dbReference type="Gene3D" id="2.130.10.30">
    <property type="entry name" value="Regulator of chromosome condensation 1/beta-lactamase-inhibitor protein II"/>
    <property type="match status" value="1"/>
</dbReference>
<feature type="non-terminal residue" evidence="1">
    <location>
        <position position="1"/>
    </location>
</feature>
<dbReference type="OrthoDB" id="408724at2759"/>
<sequence length="68" mass="7003">MSDGSVVTWGLAGSGGDSSAVQSQLHDVRCIQATSAAFAALRADGFVITWGNVEFGGDSRAVQEQLSE</sequence>
<evidence type="ECO:0000313" key="2">
    <source>
        <dbReference type="Proteomes" id="UP000649617"/>
    </source>
</evidence>
<organism evidence="1 2">
    <name type="scientific">Symbiodinium pilosum</name>
    <name type="common">Dinoflagellate</name>
    <dbReference type="NCBI Taxonomy" id="2952"/>
    <lineage>
        <taxon>Eukaryota</taxon>
        <taxon>Sar</taxon>
        <taxon>Alveolata</taxon>
        <taxon>Dinophyceae</taxon>
        <taxon>Suessiales</taxon>
        <taxon>Symbiodiniaceae</taxon>
        <taxon>Symbiodinium</taxon>
    </lineage>
</organism>
<dbReference type="SUPFAM" id="SSF50985">
    <property type="entry name" value="RCC1/BLIP-II"/>
    <property type="match status" value="1"/>
</dbReference>
<dbReference type="EMBL" id="CAJNIZ010045797">
    <property type="protein sequence ID" value="CAE7730114.1"/>
    <property type="molecule type" value="Genomic_DNA"/>
</dbReference>